<evidence type="ECO:0000256" key="2">
    <source>
        <dbReference type="SAM" id="Phobius"/>
    </source>
</evidence>
<evidence type="ECO:0000256" key="3">
    <source>
        <dbReference type="SAM" id="SignalP"/>
    </source>
</evidence>
<keyword evidence="2" id="KW-0472">Membrane</keyword>
<keyword evidence="3" id="KW-0732">Signal</keyword>
<organism evidence="4 5">
    <name type="scientific">Tieghemostelium lacteum</name>
    <name type="common">Slime mold</name>
    <name type="synonym">Dictyostelium lacteum</name>
    <dbReference type="NCBI Taxonomy" id="361077"/>
    <lineage>
        <taxon>Eukaryota</taxon>
        <taxon>Amoebozoa</taxon>
        <taxon>Evosea</taxon>
        <taxon>Eumycetozoa</taxon>
        <taxon>Dictyostelia</taxon>
        <taxon>Dictyosteliales</taxon>
        <taxon>Raperosteliaceae</taxon>
        <taxon>Tieghemostelium</taxon>
    </lineage>
</organism>
<dbReference type="InParanoid" id="A0A151ZF13"/>
<feature type="transmembrane region" description="Helical" evidence="2">
    <location>
        <begin position="150"/>
        <end position="170"/>
    </location>
</feature>
<keyword evidence="2" id="KW-0812">Transmembrane</keyword>
<evidence type="ECO:0008006" key="6">
    <source>
        <dbReference type="Google" id="ProtNLM"/>
    </source>
</evidence>
<dbReference type="OMA" id="ISSYWIQ"/>
<dbReference type="AlphaFoldDB" id="A0A151ZF13"/>
<evidence type="ECO:0000256" key="1">
    <source>
        <dbReference type="SAM" id="MobiDB-lite"/>
    </source>
</evidence>
<protein>
    <recommendedName>
        <fullName evidence="6">Transmembrane protein</fullName>
    </recommendedName>
</protein>
<feature type="transmembrane region" description="Helical" evidence="2">
    <location>
        <begin position="182"/>
        <end position="205"/>
    </location>
</feature>
<keyword evidence="5" id="KW-1185">Reference proteome</keyword>
<keyword evidence="2" id="KW-1133">Transmembrane helix</keyword>
<feature type="transmembrane region" description="Helical" evidence="2">
    <location>
        <begin position="70"/>
        <end position="90"/>
    </location>
</feature>
<evidence type="ECO:0000313" key="4">
    <source>
        <dbReference type="EMBL" id="KYQ92507.1"/>
    </source>
</evidence>
<dbReference type="PANTHER" id="PTHR31494">
    <property type="entry name" value="THH1_TOM1_TOM3 DOMAIN-CONTAINING PROTEIN-RELATED-RELATED"/>
    <property type="match status" value="1"/>
</dbReference>
<comment type="caution">
    <text evidence="4">The sequence shown here is derived from an EMBL/GenBank/DDBJ whole genome shotgun (WGS) entry which is preliminary data.</text>
</comment>
<feature type="signal peptide" evidence="3">
    <location>
        <begin position="1"/>
        <end position="19"/>
    </location>
</feature>
<sequence length="264" mass="30134">MLLFLLSKIISFILFIVEPSIDNAQSHTLYYLFDVWSVFFILLVWSFISSYWIQVLYTYFVPHDFNLNKVYRALAVSYGAAIIYLCYQVSQSVLAMKRMKSWENYGFIGFVVFVGLFDLINGFLFLGIIKKSQDKSQHKNLQITETKTKVLVADLIISISLVIVQFAIFTGKTQVGLFLGNLAFAFLIEINSITMIMFVLGNLSLKPYFFFKRIKSDLAKSSSQESSKLSNQMNSIIPSEKNSDRNDLESSGVISIKVDENQSN</sequence>
<gene>
    <name evidence="4" type="ORF">DLAC_06497</name>
</gene>
<feature type="transmembrane region" description="Helical" evidence="2">
    <location>
        <begin position="105"/>
        <end position="129"/>
    </location>
</feature>
<dbReference type="Proteomes" id="UP000076078">
    <property type="component" value="Unassembled WGS sequence"/>
</dbReference>
<feature type="transmembrane region" description="Helical" evidence="2">
    <location>
        <begin position="35"/>
        <end position="58"/>
    </location>
</feature>
<name>A0A151ZF13_TIELA</name>
<evidence type="ECO:0000313" key="5">
    <source>
        <dbReference type="Proteomes" id="UP000076078"/>
    </source>
</evidence>
<dbReference type="EMBL" id="LODT01000029">
    <property type="protein sequence ID" value="KYQ92507.1"/>
    <property type="molecule type" value="Genomic_DNA"/>
</dbReference>
<feature type="region of interest" description="Disordered" evidence="1">
    <location>
        <begin position="225"/>
        <end position="264"/>
    </location>
</feature>
<reference evidence="4 5" key="1">
    <citation type="submission" date="2015-12" db="EMBL/GenBank/DDBJ databases">
        <title>Dictyostelia acquired genes for synthesis and detection of signals that induce cell-type specialization by lateral gene transfer from prokaryotes.</title>
        <authorList>
            <person name="Gloeckner G."/>
            <person name="Schaap P."/>
        </authorList>
    </citation>
    <scope>NUCLEOTIDE SEQUENCE [LARGE SCALE GENOMIC DNA]</scope>
    <source>
        <strain evidence="4 5">TK</strain>
    </source>
</reference>
<dbReference type="PANTHER" id="PTHR31494:SF4">
    <property type="entry name" value="THH1_TOM1_TOM3 DOMAIN-CONTAINING PROTEIN-RELATED"/>
    <property type="match status" value="1"/>
</dbReference>
<proteinExistence type="predicted"/>
<accession>A0A151ZF13</accession>
<feature type="chain" id="PRO_5007593225" description="Transmembrane protein" evidence="3">
    <location>
        <begin position="20"/>
        <end position="264"/>
    </location>
</feature>